<comment type="caution">
    <text evidence="1">The sequence shown here is derived from an EMBL/GenBank/DDBJ whole genome shotgun (WGS) entry which is preliminary data.</text>
</comment>
<organism evidence="1 2">
    <name type="scientific">Enterobacter cloacae</name>
    <dbReference type="NCBI Taxonomy" id="550"/>
    <lineage>
        <taxon>Bacteria</taxon>
        <taxon>Pseudomonadati</taxon>
        <taxon>Pseudomonadota</taxon>
        <taxon>Gammaproteobacteria</taxon>
        <taxon>Enterobacterales</taxon>
        <taxon>Enterobacteriaceae</taxon>
        <taxon>Enterobacter</taxon>
        <taxon>Enterobacter cloacae complex</taxon>
    </lineage>
</organism>
<dbReference type="Proteomes" id="UP001158360">
    <property type="component" value="Unassembled WGS sequence"/>
</dbReference>
<name>A0AAW6SA27_ENTCL</name>
<reference evidence="1" key="1">
    <citation type="submission" date="2022-09" db="EMBL/GenBank/DDBJ databases">
        <title>Intensive care unit water sources are persistently colonized with multi-drug resistant bacteria and are the site of extensive horizontal gene transfer of antibiotic resistance genes.</title>
        <authorList>
            <person name="Diorio-Toth L."/>
        </authorList>
    </citation>
    <scope>NUCLEOTIDE SEQUENCE</scope>
    <source>
        <strain evidence="1">GD04139</strain>
    </source>
</reference>
<accession>A0AAW6SA27</accession>
<evidence type="ECO:0000313" key="2">
    <source>
        <dbReference type="Proteomes" id="UP001158360"/>
    </source>
</evidence>
<dbReference type="EMBL" id="JAODZM010000117">
    <property type="protein sequence ID" value="MDH0199179.1"/>
    <property type="molecule type" value="Genomic_DNA"/>
</dbReference>
<gene>
    <name evidence="1" type="ORF">N7383_26525</name>
</gene>
<sequence length="74" mass="7891">MKRVKVEFSSGGIVLNNAEFQVLQGDRVLIEDSLSGKISGVFIRNYDVSADGGPVSCRFTKGDIPGLNVTATLC</sequence>
<protein>
    <submittedName>
        <fullName evidence="1">Uncharacterized protein</fullName>
    </submittedName>
</protein>
<evidence type="ECO:0000313" key="1">
    <source>
        <dbReference type="EMBL" id="MDH0199179.1"/>
    </source>
</evidence>
<proteinExistence type="predicted"/>
<dbReference type="AlphaFoldDB" id="A0AAW6SA27"/>